<dbReference type="AlphaFoldDB" id="X0TBZ7"/>
<name>X0TBZ7_9ZZZZ</name>
<gene>
    <name evidence="1" type="ORF">S01H1_04540</name>
</gene>
<proteinExistence type="predicted"/>
<dbReference type="EMBL" id="BARS01002393">
    <property type="protein sequence ID" value="GAF84851.1"/>
    <property type="molecule type" value="Genomic_DNA"/>
</dbReference>
<evidence type="ECO:0000313" key="1">
    <source>
        <dbReference type="EMBL" id="GAF84851.1"/>
    </source>
</evidence>
<organism evidence="1">
    <name type="scientific">marine sediment metagenome</name>
    <dbReference type="NCBI Taxonomy" id="412755"/>
    <lineage>
        <taxon>unclassified sequences</taxon>
        <taxon>metagenomes</taxon>
        <taxon>ecological metagenomes</taxon>
    </lineage>
</organism>
<protein>
    <submittedName>
        <fullName evidence="1">Uncharacterized protein</fullName>
    </submittedName>
</protein>
<sequence length="56" mass="6975">MEEQTKIAWCKQCKKEVVFKKHEDYNNRWVCTTVGCWNWDEKENLKENPPEKRMWV</sequence>
<reference evidence="1" key="1">
    <citation type="journal article" date="2014" name="Front. Microbiol.">
        <title>High frequency of phylogenetically diverse reductive dehalogenase-homologous genes in deep subseafloor sedimentary metagenomes.</title>
        <authorList>
            <person name="Kawai M."/>
            <person name="Futagami T."/>
            <person name="Toyoda A."/>
            <person name="Takaki Y."/>
            <person name="Nishi S."/>
            <person name="Hori S."/>
            <person name="Arai W."/>
            <person name="Tsubouchi T."/>
            <person name="Morono Y."/>
            <person name="Uchiyama I."/>
            <person name="Ito T."/>
            <person name="Fujiyama A."/>
            <person name="Inagaki F."/>
            <person name="Takami H."/>
        </authorList>
    </citation>
    <scope>NUCLEOTIDE SEQUENCE</scope>
    <source>
        <strain evidence="1">Expedition CK06-06</strain>
    </source>
</reference>
<comment type="caution">
    <text evidence="1">The sequence shown here is derived from an EMBL/GenBank/DDBJ whole genome shotgun (WGS) entry which is preliminary data.</text>
</comment>
<accession>X0TBZ7</accession>